<feature type="signal peptide" evidence="1">
    <location>
        <begin position="1"/>
        <end position="30"/>
    </location>
</feature>
<proteinExistence type="predicted"/>
<accession>A0ABQ0XMY3</accession>
<protein>
    <recommendedName>
        <fullName evidence="4">Surface layer protein A domain-containing protein</fullName>
    </recommendedName>
</protein>
<evidence type="ECO:0000256" key="1">
    <source>
        <dbReference type="SAM" id="SignalP"/>
    </source>
</evidence>
<name>A0ABQ0XMY3_9LACO</name>
<comment type="caution">
    <text evidence="2">The sequence shown here is derived from an EMBL/GenBank/DDBJ whole genome shotgun (WGS) entry which is preliminary data.</text>
</comment>
<dbReference type="Proteomes" id="UP000321409">
    <property type="component" value="Unassembled WGS sequence"/>
</dbReference>
<feature type="chain" id="PRO_5045634061" description="Surface layer protein A domain-containing protein" evidence="1">
    <location>
        <begin position="31"/>
        <end position="284"/>
    </location>
</feature>
<dbReference type="RefSeq" id="WP_057865990.1">
    <property type="nucleotide sequence ID" value="NZ_BKAB01000051.1"/>
</dbReference>
<evidence type="ECO:0000313" key="3">
    <source>
        <dbReference type="Proteomes" id="UP000321409"/>
    </source>
</evidence>
<keyword evidence="3" id="KW-1185">Reference proteome</keyword>
<gene>
    <name evidence="2" type="ORF">LDI01_23880</name>
</gene>
<evidence type="ECO:0008006" key="4">
    <source>
        <dbReference type="Google" id="ProtNLM"/>
    </source>
</evidence>
<keyword evidence="1" id="KW-0732">Signal</keyword>
<evidence type="ECO:0000313" key="2">
    <source>
        <dbReference type="EMBL" id="GEP24795.1"/>
    </source>
</evidence>
<organism evidence="2 3">
    <name type="scientific">Lentilactobacillus diolivorans</name>
    <dbReference type="NCBI Taxonomy" id="179838"/>
    <lineage>
        <taxon>Bacteria</taxon>
        <taxon>Bacillati</taxon>
        <taxon>Bacillota</taxon>
        <taxon>Bacilli</taxon>
        <taxon>Lactobacillales</taxon>
        <taxon>Lactobacillaceae</taxon>
        <taxon>Lentilactobacillus</taxon>
    </lineage>
</organism>
<reference evidence="2 3" key="1">
    <citation type="submission" date="2019-07" db="EMBL/GenBank/DDBJ databases">
        <title>Whole genome shotgun sequence of Lactobacillus diolivorans NBRC 107869.</title>
        <authorList>
            <person name="Hosoyama A."/>
            <person name="Uohara A."/>
            <person name="Ohji S."/>
            <person name="Ichikawa N."/>
        </authorList>
    </citation>
    <scope>NUCLEOTIDE SEQUENCE [LARGE SCALE GENOMIC DNA]</scope>
    <source>
        <strain evidence="2 3">NBRC 107869</strain>
    </source>
</reference>
<sequence length="284" mass="31940">MIKFKMIFTCCLASAIALVSTLTLTTTASAQTRFLSNVANQDFLMTNRTIHTTNSYFNDVNITIPKGTVFQVSGLSKGAKTGYPYVSIDTNQLRWSLRKPFITSKHNQQLTAGIWATTKNFKKVTAPNYLRYYSPNQMAWSINYGFIWQGFKYPASNQIVKAKENAVRVTTDGYLEFLKGQPAIGSSKISQPFSTAKVQKSTTKGNITYLYTTTKIAGLPSTHINASGRYQYRLKVINTNHHLVTINPRNNNSNSKYVDSAVIVSRCYIGNTKTNYYKLNQFAF</sequence>
<dbReference type="EMBL" id="BKAB01000051">
    <property type="protein sequence ID" value="GEP24795.1"/>
    <property type="molecule type" value="Genomic_DNA"/>
</dbReference>